<evidence type="ECO:0000313" key="12">
    <source>
        <dbReference type="EMBL" id="MPL86197.1"/>
    </source>
</evidence>
<dbReference type="GO" id="GO:0006310">
    <property type="term" value="P:DNA recombination"/>
    <property type="evidence" value="ECO:0007669"/>
    <property type="project" value="UniProtKB-KW"/>
</dbReference>
<dbReference type="SUPFAM" id="SSF53098">
    <property type="entry name" value="Ribonuclease H-like"/>
    <property type="match status" value="1"/>
</dbReference>
<proteinExistence type="inferred from homology"/>
<organism evidence="12">
    <name type="scientific">bioreactor metagenome</name>
    <dbReference type="NCBI Taxonomy" id="1076179"/>
    <lineage>
        <taxon>unclassified sequences</taxon>
        <taxon>metagenomes</taxon>
        <taxon>ecological metagenomes</taxon>
    </lineage>
</organism>
<accession>A0A644V4R7</accession>
<keyword evidence="10" id="KW-0233">DNA recombination</keyword>
<keyword evidence="3" id="KW-0540">Nuclease</keyword>
<evidence type="ECO:0000256" key="4">
    <source>
        <dbReference type="ARBA" id="ARBA00022723"/>
    </source>
</evidence>
<reference evidence="12" key="1">
    <citation type="submission" date="2019-08" db="EMBL/GenBank/DDBJ databases">
        <authorList>
            <person name="Kucharzyk K."/>
            <person name="Murdoch R.W."/>
            <person name="Higgins S."/>
            <person name="Loffler F."/>
        </authorList>
    </citation>
    <scope>NUCLEOTIDE SEQUENCE</scope>
</reference>
<protein>
    <submittedName>
        <fullName evidence="12">Crossover junction endodeoxyribonuclease RuvC</fullName>
        <ecNumber evidence="12">3.1.22.4</ecNumber>
    </submittedName>
</protein>
<dbReference type="PRINTS" id="PR00696">
    <property type="entry name" value="RSOLVASERUVC"/>
</dbReference>
<evidence type="ECO:0000256" key="8">
    <source>
        <dbReference type="ARBA" id="ARBA00022842"/>
    </source>
</evidence>
<dbReference type="GO" id="GO:0016787">
    <property type="term" value="F:hydrolase activity"/>
    <property type="evidence" value="ECO:0007669"/>
    <property type="project" value="UniProtKB-KW"/>
</dbReference>
<dbReference type="PANTHER" id="PTHR30194">
    <property type="entry name" value="CROSSOVER JUNCTION ENDODEOXYRIBONUCLEASE RUVC"/>
    <property type="match status" value="1"/>
</dbReference>
<dbReference type="InterPro" id="IPR012337">
    <property type="entry name" value="RNaseH-like_sf"/>
</dbReference>
<sequence length="196" mass="21664">MVDHKFRGHPTCFVQLFQRVSLFISKKGNNMLALGIDPGTAICGYAVVNLAGNHLTPIHYGAVLTEKDMPMELRLKKIYEELTAIIEEYKPDFMSVEKLFFNTNVTTAITVGQARGVIVLTAANKGIPVVEYTPIQIKQAVVGYGGATKQQVTFMVQKLLNIRETPKPDDVADALATAICGLHSIDKRKYGLELKR</sequence>
<dbReference type="GO" id="GO:0003677">
    <property type="term" value="F:DNA binding"/>
    <property type="evidence" value="ECO:0007669"/>
    <property type="project" value="UniProtKB-KW"/>
</dbReference>
<dbReference type="NCBIfam" id="TIGR00228">
    <property type="entry name" value="ruvC"/>
    <property type="match status" value="1"/>
</dbReference>
<dbReference type="InterPro" id="IPR002176">
    <property type="entry name" value="X-over_junc_endoDNase_RuvC"/>
</dbReference>
<keyword evidence="8" id="KW-0460">Magnesium</keyword>
<evidence type="ECO:0000256" key="3">
    <source>
        <dbReference type="ARBA" id="ARBA00022722"/>
    </source>
</evidence>
<keyword evidence="7 12" id="KW-0378">Hydrolase</keyword>
<dbReference type="Pfam" id="PF02075">
    <property type="entry name" value="RuvC"/>
    <property type="match status" value="1"/>
</dbReference>
<gene>
    <name evidence="12" type="primary">ruvC_12</name>
    <name evidence="12" type="ORF">SDC9_32174</name>
</gene>
<dbReference type="FunFam" id="3.30.420.10:FF:000002">
    <property type="entry name" value="Crossover junction endodeoxyribonuclease RuvC"/>
    <property type="match status" value="1"/>
</dbReference>
<keyword evidence="9" id="KW-0238">DNA-binding</keyword>
<dbReference type="NCBIfam" id="NF000711">
    <property type="entry name" value="PRK00039.2-1"/>
    <property type="match status" value="1"/>
</dbReference>
<name>A0A644V4R7_9ZZZZ</name>
<comment type="caution">
    <text evidence="12">The sequence shown here is derived from an EMBL/GenBank/DDBJ whole genome shotgun (WGS) entry which is preliminary data.</text>
</comment>
<dbReference type="PANTHER" id="PTHR30194:SF3">
    <property type="entry name" value="CROSSOVER JUNCTION ENDODEOXYRIBONUCLEASE RUVC"/>
    <property type="match status" value="1"/>
</dbReference>
<evidence type="ECO:0000256" key="9">
    <source>
        <dbReference type="ARBA" id="ARBA00023125"/>
    </source>
</evidence>
<evidence type="ECO:0000256" key="5">
    <source>
        <dbReference type="ARBA" id="ARBA00022759"/>
    </source>
</evidence>
<dbReference type="Gene3D" id="3.30.420.10">
    <property type="entry name" value="Ribonuclease H-like superfamily/Ribonuclease H"/>
    <property type="match status" value="1"/>
</dbReference>
<dbReference type="HAMAP" id="MF_00034">
    <property type="entry name" value="RuvC"/>
    <property type="match status" value="1"/>
</dbReference>
<evidence type="ECO:0000256" key="1">
    <source>
        <dbReference type="ARBA" id="ARBA00009518"/>
    </source>
</evidence>
<dbReference type="GO" id="GO:0046872">
    <property type="term" value="F:metal ion binding"/>
    <property type="evidence" value="ECO:0007669"/>
    <property type="project" value="UniProtKB-KW"/>
</dbReference>
<keyword evidence="4" id="KW-0479">Metal-binding</keyword>
<dbReference type="GO" id="GO:0006281">
    <property type="term" value="P:DNA repair"/>
    <property type="evidence" value="ECO:0007669"/>
    <property type="project" value="UniProtKB-KW"/>
</dbReference>
<keyword evidence="5" id="KW-0255">Endonuclease</keyword>
<comment type="similarity">
    <text evidence="1">Belongs to the RuvC family.</text>
</comment>
<evidence type="ECO:0000256" key="6">
    <source>
        <dbReference type="ARBA" id="ARBA00022763"/>
    </source>
</evidence>
<evidence type="ECO:0000256" key="11">
    <source>
        <dbReference type="ARBA" id="ARBA00023204"/>
    </source>
</evidence>
<keyword evidence="11" id="KW-0234">DNA repair</keyword>
<dbReference type="EMBL" id="VSSQ01000218">
    <property type="protein sequence ID" value="MPL86197.1"/>
    <property type="molecule type" value="Genomic_DNA"/>
</dbReference>
<evidence type="ECO:0000256" key="7">
    <source>
        <dbReference type="ARBA" id="ARBA00022801"/>
    </source>
</evidence>
<dbReference type="CDD" id="cd16962">
    <property type="entry name" value="RuvC"/>
    <property type="match status" value="1"/>
</dbReference>
<keyword evidence="6" id="KW-0227">DNA damage</keyword>
<dbReference type="GO" id="GO:0004520">
    <property type="term" value="F:DNA endonuclease activity"/>
    <property type="evidence" value="ECO:0007669"/>
    <property type="project" value="InterPro"/>
</dbReference>
<dbReference type="InterPro" id="IPR036397">
    <property type="entry name" value="RNaseH_sf"/>
</dbReference>
<dbReference type="AlphaFoldDB" id="A0A644V4R7"/>
<keyword evidence="2" id="KW-0963">Cytoplasm</keyword>
<evidence type="ECO:0000256" key="2">
    <source>
        <dbReference type="ARBA" id="ARBA00022490"/>
    </source>
</evidence>
<dbReference type="EC" id="3.1.22.4" evidence="12"/>
<evidence type="ECO:0000256" key="10">
    <source>
        <dbReference type="ARBA" id="ARBA00023172"/>
    </source>
</evidence>